<organism evidence="3 4">
    <name type="scientific">Paenibacillus chungangensis</name>
    <dbReference type="NCBI Taxonomy" id="696535"/>
    <lineage>
        <taxon>Bacteria</taxon>
        <taxon>Bacillati</taxon>
        <taxon>Bacillota</taxon>
        <taxon>Bacilli</taxon>
        <taxon>Bacillales</taxon>
        <taxon>Paenibacillaceae</taxon>
        <taxon>Paenibacillus</taxon>
    </lineage>
</organism>
<dbReference type="InterPro" id="IPR052515">
    <property type="entry name" value="Gfo/Idh/MocA_Oxidoreductase"/>
</dbReference>
<accession>A0ABW3HLC1</accession>
<keyword evidence="4" id="KW-1185">Reference proteome</keyword>
<protein>
    <submittedName>
        <fullName evidence="3">Gfo/Idh/MocA family protein</fullName>
    </submittedName>
</protein>
<dbReference type="RefSeq" id="WP_377562038.1">
    <property type="nucleotide sequence ID" value="NZ_JBHTJZ010000005.1"/>
</dbReference>
<name>A0ABW3HLC1_9BACL</name>
<sequence>MDRLRIAIVGCGSIAEKHVRAITELKEEAKLAAICDIDAERLEQFASGVCKAMYPEVQLYTTFAQLLSSDTADLVVIATSSGSHAALARQAIRAGKHVLVEKPLALTMEEAQSVTAEAQVRNVVLAVSFQARYLPQMLAMKEAVQANKFGTLTHGNISMRWQRSIAYYKEAPWREDWLKGGGLFMNQCIHYIDLLLWLMGPAATVYAQGGVFGQAIGVENMGAAIVRFHNGAIGIIEASNGIYPYSIGTSIALFGDKGSACIEGDRLNEVKRWVFHDENSGTRIPRTADSISHIPLYRDLVQAIRTDKRPLTSADTSLAATELVLAIYQSMATGKRIELPLKDFTMQEMAWMG</sequence>
<dbReference type="EMBL" id="JBHTJZ010000005">
    <property type="protein sequence ID" value="MFD0958302.1"/>
    <property type="molecule type" value="Genomic_DNA"/>
</dbReference>
<dbReference type="PANTHER" id="PTHR43249">
    <property type="entry name" value="UDP-N-ACETYL-2-AMINO-2-DEOXY-D-GLUCURONATE OXIDASE"/>
    <property type="match status" value="1"/>
</dbReference>
<dbReference type="InterPro" id="IPR036291">
    <property type="entry name" value="NAD(P)-bd_dom_sf"/>
</dbReference>
<dbReference type="Gene3D" id="3.40.50.720">
    <property type="entry name" value="NAD(P)-binding Rossmann-like Domain"/>
    <property type="match status" value="1"/>
</dbReference>
<dbReference type="PANTHER" id="PTHR43249:SF1">
    <property type="entry name" value="D-GLUCOSIDE 3-DEHYDROGENASE"/>
    <property type="match status" value="1"/>
</dbReference>
<evidence type="ECO:0000259" key="2">
    <source>
        <dbReference type="Pfam" id="PF22725"/>
    </source>
</evidence>
<evidence type="ECO:0000259" key="1">
    <source>
        <dbReference type="Pfam" id="PF01408"/>
    </source>
</evidence>
<evidence type="ECO:0000313" key="4">
    <source>
        <dbReference type="Proteomes" id="UP001596989"/>
    </source>
</evidence>
<reference evidence="4" key="1">
    <citation type="journal article" date="2019" name="Int. J. Syst. Evol. Microbiol.">
        <title>The Global Catalogue of Microorganisms (GCM) 10K type strain sequencing project: providing services to taxonomists for standard genome sequencing and annotation.</title>
        <authorList>
            <consortium name="The Broad Institute Genomics Platform"/>
            <consortium name="The Broad Institute Genome Sequencing Center for Infectious Disease"/>
            <person name="Wu L."/>
            <person name="Ma J."/>
        </authorList>
    </citation>
    <scope>NUCLEOTIDE SEQUENCE [LARGE SCALE GENOMIC DNA]</scope>
    <source>
        <strain evidence="4">CCUG 59129</strain>
    </source>
</reference>
<dbReference type="Proteomes" id="UP001596989">
    <property type="component" value="Unassembled WGS sequence"/>
</dbReference>
<feature type="domain" description="GFO/IDH/MocA-like oxidoreductase" evidence="2">
    <location>
        <begin position="138"/>
        <end position="260"/>
    </location>
</feature>
<feature type="domain" description="Gfo/Idh/MocA-like oxidoreductase N-terminal" evidence="1">
    <location>
        <begin position="4"/>
        <end position="128"/>
    </location>
</feature>
<dbReference type="Pfam" id="PF22725">
    <property type="entry name" value="GFO_IDH_MocA_C3"/>
    <property type="match status" value="1"/>
</dbReference>
<dbReference type="SUPFAM" id="SSF51735">
    <property type="entry name" value="NAD(P)-binding Rossmann-fold domains"/>
    <property type="match status" value="1"/>
</dbReference>
<dbReference type="Gene3D" id="3.30.360.10">
    <property type="entry name" value="Dihydrodipicolinate Reductase, domain 2"/>
    <property type="match status" value="1"/>
</dbReference>
<dbReference type="InterPro" id="IPR055170">
    <property type="entry name" value="GFO_IDH_MocA-like_dom"/>
</dbReference>
<dbReference type="SUPFAM" id="SSF55347">
    <property type="entry name" value="Glyceraldehyde-3-phosphate dehydrogenase-like, C-terminal domain"/>
    <property type="match status" value="1"/>
</dbReference>
<gene>
    <name evidence="3" type="ORF">ACFQ2I_02780</name>
</gene>
<evidence type="ECO:0000313" key="3">
    <source>
        <dbReference type="EMBL" id="MFD0958302.1"/>
    </source>
</evidence>
<comment type="caution">
    <text evidence="3">The sequence shown here is derived from an EMBL/GenBank/DDBJ whole genome shotgun (WGS) entry which is preliminary data.</text>
</comment>
<proteinExistence type="predicted"/>
<dbReference type="InterPro" id="IPR000683">
    <property type="entry name" value="Gfo/Idh/MocA-like_OxRdtase_N"/>
</dbReference>
<dbReference type="Pfam" id="PF01408">
    <property type="entry name" value="GFO_IDH_MocA"/>
    <property type="match status" value="1"/>
</dbReference>